<reference evidence="1 2" key="1">
    <citation type="submission" date="2020-03" db="EMBL/GenBank/DDBJ databases">
        <authorList>
            <person name="Sun Q."/>
        </authorList>
    </citation>
    <scope>NUCLEOTIDE SEQUENCE [LARGE SCALE GENOMIC DNA]</scope>
    <source>
        <strain evidence="1 2">JC162</strain>
    </source>
</reference>
<dbReference type="AlphaFoldDB" id="A0A848EHY2"/>
<protein>
    <submittedName>
        <fullName evidence="1">DUF1194 domain-containing protein</fullName>
    </submittedName>
</protein>
<gene>
    <name evidence="1" type="ORF">GWK16_17460</name>
</gene>
<organism evidence="1 2">
    <name type="scientific">Neoroseomonas marina</name>
    <dbReference type="NCBI Taxonomy" id="1232220"/>
    <lineage>
        <taxon>Bacteria</taxon>
        <taxon>Pseudomonadati</taxon>
        <taxon>Pseudomonadota</taxon>
        <taxon>Alphaproteobacteria</taxon>
        <taxon>Acetobacterales</taxon>
        <taxon>Acetobacteraceae</taxon>
        <taxon>Neoroseomonas</taxon>
    </lineage>
</organism>
<name>A0A848EHY2_9PROT</name>
<sequence>MHDRVDLLLVLAVDASASISAEEARMQQRGYQRALPHPQVLDAIASGPLGAIAIATVAWAGLGFQKLVLPWTRIADRRDAEAWGDALATAWLPVPDEAASEAFPNGSLTCISRGIDFSRRLFAQAAWDAPRRVIDVSGDGPNNEGPPVEEARDRAVAAGITVNGLAVEGDPEVERVLGPGARLADYYRDAVIGGPGAFVEVADSIRDFGHAIRRKLILEIAAGPDAGGAA</sequence>
<dbReference type="Pfam" id="PF06707">
    <property type="entry name" value="DUF1194"/>
    <property type="match status" value="1"/>
</dbReference>
<dbReference type="Gene3D" id="3.40.50.410">
    <property type="entry name" value="von Willebrand factor, type A domain"/>
    <property type="match status" value="1"/>
</dbReference>
<dbReference type="InterPro" id="IPR010607">
    <property type="entry name" value="DUF1194"/>
</dbReference>
<keyword evidence="2" id="KW-1185">Reference proteome</keyword>
<accession>A0A848EHY2</accession>
<comment type="caution">
    <text evidence="1">The sequence shown here is derived from an EMBL/GenBank/DDBJ whole genome shotgun (WGS) entry which is preliminary data.</text>
</comment>
<dbReference type="RefSeq" id="WP_170055265.1">
    <property type="nucleotide sequence ID" value="NZ_JABBKX010000006.1"/>
</dbReference>
<dbReference type="InterPro" id="IPR036465">
    <property type="entry name" value="vWFA_dom_sf"/>
</dbReference>
<dbReference type="Proteomes" id="UP000548582">
    <property type="component" value="Unassembled WGS sequence"/>
</dbReference>
<dbReference type="EMBL" id="JABBKX010000006">
    <property type="protein sequence ID" value="NMJ43040.1"/>
    <property type="molecule type" value="Genomic_DNA"/>
</dbReference>
<evidence type="ECO:0000313" key="2">
    <source>
        <dbReference type="Proteomes" id="UP000548582"/>
    </source>
</evidence>
<dbReference type="SUPFAM" id="SSF53300">
    <property type="entry name" value="vWA-like"/>
    <property type="match status" value="1"/>
</dbReference>
<proteinExistence type="predicted"/>
<evidence type="ECO:0000313" key="1">
    <source>
        <dbReference type="EMBL" id="NMJ43040.1"/>
    </source>
</evidence>